<accession>A0ABP6RW49</accession>
<reference evidence="2" key="1">
    <citation type="journal article" date="2019" name="Int. J. Syst. Evol. Microbiol.">
        <title>The Global Catalogue of Microorganisms (GCM) 10K type strain sequencing project: providing services to taxonomists for standard genome sequencing and annotation.</title>
        <authorList>
            <consortium name="The Broad Institute Genomics Platform"/>
            <consortium name="The Broad Institute Genome Sequencing Center for Infectious Disease"/>
            <person name="Wu L."/>
            <person name="Ma J."/>
        </authorList>
    </citation>
    <scope>NUCLEOTIDE SEQUENCE [LARGE SCALE GENOMIC DNA]</scope>
    <source>
        <strain evidence="2">JCM 9687</strain>
    </source>
</reference>
<dbReference type="Proteomes" id="UP001500483">
    <property type="component" value="Unassembled WGS sequence"/>
</dbReference>
<keyword evidence="2" id="KW-1185">Reference proteome</keyword>
<name>A0ABP6RW49_9PSEU</name>
<evidence type="ECO:0000313" key="1">
    <source>
        <dbReference type="EMBL" id="GAA3361758.1"/>
    </source>
</evidence>
<sequence length="68" mass="7442">MNEAVRWWPGLLQKVLHHVPADARQVRIGGVDGRVALCGCVTVPAFGSKLDEWSRCETCVRDLAGPGR</sequence>
<comment type="caution">
    <text evidence="1">The sequence shown here is derived from an EMBL/GenBank/DDBJ whole genome shotgun (WGS) entry which is preliminary data.</text>
</comment>
<dbReference type="RefSeq" id="WP_258342202.1">
    <property type="nucleotide sequence ID" value="NZ_CP059556.1"/>
</dbReference>
<dbReference type="EMBL" id="BAAAYK010000038">
    <property type="protein sequence ID" value="GAA3361758.1"/>
    <property type="molecule type" value="Genomic_DNA"/>
</dbReference>
<gene>
    <name evidence="1" type="ORF">GCM10020366_46980</name>
</gene>
<evidence type="ECO:0000313" key="2">
    <source>
        <dbReference type="Proteomes" id="UP001500483"/>
    </source>
</evidence>
<organism evidence="1 2">
    <name type="scientific">Saccharopolyspora gregorii</name>
    <dbReference type="NCBI Taxonomy" id="33914"/>
    <lineage>
        <taxon>Bacteria</taxon>
        <taxon>Bacillati</taxon>
        <taxon>Actinomycetota</taxon>
        <taxon>Actinomycetes</taxon>
        <taxon>Pseudonocardiales</taxon>
        <taxon>Pseudonocardiaceae</taxon>
        <taxon>Saccharopolyspora</taxon>
    </lineage>
</organism>
<protein>
    <submittedName>
        <fullName evidence="1">Uncharacterized protein</fullName>
    </submittedName>
</protein>
<proteinExistence type="predicted"/>